<keyword evidence="1" id="KW-0175">Coiled coil</keyword>
<keyword evidence="2" id="KW-0732">Signal</keyword>
<comment type="caution">
    <text evidence="3">The sequence shown here is derived from an EMBL/GenBank/DDBJ whole genome shotgun (WGS) entry which is preliminary data.</text>
</comment>
<evidence type="ECO:0000313" key="4">
    <source>
        <dbReference type="Proteomes" id="UP000033750"/>
    </source>
</evidence>
<name>A0A0F5H2C3_9BACT</name>
<feature type="coiled-coil region" evidence="1">
    <location>
        <begin position="31"/>
        <end position="58"/>
    </location>
</feature>
<dbReference type="Proteomes" id="UP000033750">
    <property type="component" value="Unassembled WGS sequence"/>
</dbReference>
<dbReference type="NCBIfam" id="NF045961">
    <property type="entry name" value="MAG5150_fam_LP"/>
    <property type="match status" value="1"/>
</dbReference>
<feature type="chain" id="PRO_5002487083" description="Lipoprotein" evidence="2">
    <location>
        <begin position="21"/>
        <end position="345"/>
    </location>
</feature>
<accession>A0A0F5H2C3</accession>
<protein>
    <recommendedName>
        <fullName evidence="5">Lipoprotein</fullName>
    </recommendedName>
</protein>
<evidence type="ECO:0000313" key="3">
    <source>
        <dbReference type="EMBL" id="KKB26987.1"/>
    </source>
</evidence>
<gene>
    <name evidence="3" type="ORF">MMELEA_03000</name>
</gene>
<keyword evidence="4" id="KW-1185">Reference proteome</keyword>
<dbReference type="AlphaFoldDB" id="A0A0F5H2C3"/>
<reference evidence="3 4" key="1">
    <citation type="submission" date="2015-03" db="EMBL/GenBank/DDBJ databases">
        <title>Genome sequence of Mycoplasma meleagridis strain ATCC 25294.</title>
        <authorList>
            <person name="Yacoub E."/>
            <person name="Blanchard A."/>
            <person name="Sirand-Pugnet P."/>
            <person name="Mardassi B.B.A."/>
        </authorList>
    </citation>
    <scope>NUCLEOTIDE SEQUENCE [LARGE SCALE GENOMIC DNA]</scope>
    <source>
        <strain evidence="3 4">ATCC 25294</strain>
    </source>
</reference>
<evidence type="ECO:0000256" key="1">
    <source>
        <dbReference type="SAM" id="Coils"/>
    </source>
</evidence>
<dbReference type="PROSITE" id="PS51257">
    <property type="entry name" value="PROKAR_LIPOPROTEIN"/>
    <property type="match status" value="1"/>
</dbReference>
<sequence length="345" mass="40604">MKKFFLLSLPILIIPLGASCTNNSQVINEANKTLLNLIKNYQNRLNEDRDNFFFLEENNSNPKYQIADNSINKNNLNFLKNDFLLIFLSDENVYKQTIFGQKNNINIYDLYKKILNNNLINDYQDDLNKMNLNLGSLFDNSLNSLDSLGKDLVNQLYNNSINFQNFQDLNNPSVSLVLKNLDKVDKGQKQLKENWQRWLSTDYNALSNIFANKKSYVWTKNFHDEDEIYSEDNSSEHNHSHSLGNMIYENYLIFEKVKEHLKSWIQNWNNLKNKIMSTNNKNSNALIEDIDKLINKLNLLNNIDSDKLEKIAFIYLNEINYLVDLMKNIAKEIDFSNEEIDFIFK</sequence>
<proteinExistence type="predicted"/>
<organism evidence="3 4">
    <name type="scientific">Mycoplasmopsis meleagridis ATCC 25294</name>
    <dbReference type="NCBI Taxonomy" id="1264554"/>
    <lineage>
        <taxon>Bacteria</taxon>
        <taxon>Bacillati</taxon>
        <taxon>Mycoplasmatota</taxon>
        <taxon>Mycoplasmoidales</taxon>
        <taxon>Metamycoplasmataceae</taxon>
        <taxon>Mycoplasmopsis</taxon>
    </lineage>
</organism>
<dbReference type="PATRIC" id="fig|1264554.4.peg.256"/>
<evidence type="ECO:0000256" key="2">
    <source>
        <dbReference type="SAM" id="SignalP"/>
    </source>
</evidence>
<feature type="signal peptide" evidence="2">
    <location>
        <begin position="1"/>
        <end position="20"/>
    </location>
</feature>
<evidence type="ECO:0008006" key="5">
    <source>
        <dbReference type="Google" id="ProtNLM"/>
    </source>
</evidence>
<dbReference type="EMBL" id="JZXN01000011">
    <property type="protein sequence ID" value="KKB26987.1"/>
    <property type="molecule type" value="Genomic_DNA"/>
</dbReference>
<dbReference type="RefSeq" id="WP_046096743.1">
    <property type="nucleotide sequence ID" value="NZ_JZXN01000011.1"/>
</dbReference>